<keyword evidence="5" id="KW-1133">Transmembrane helix</keyword>
<dbReference type="InterPro" id="IPR016053">
    <property type="entry name" value="Haem_Oase-like"/>
</dbReference>
<dbReference type="SUPFAM" id="SSF48613">
    <property type="entry name" value="Heme oxygenase-like"/>
    <property type="match status" value="1"/>
</dbReference>
<accession>A0ABP1DWU1</accession>
<dbReference type="InterPro" id="IPR016084">
    <property type="entry name" value="Haem_Oase-like_multi-hlx"/>
</dbReference>
<gene>
    <name evidence="6" type="ORF">GFSPODELE1_LOCUS8743</name>
</gene>
<evidence type="ECO:0000256" key="2">
    <source>
        <dbReference type="ARBA" id="ARBA00022723"/>
    </source>
</evidence>
<evidence type="ECO:0000256" key="4">
    <source>
        <dbReference type="SAM" id="MobiDB-lite"/>
    </source>
</evidence>
<organism evidence="6 7">
    <name type="scientific">Somion occarium</name>
    <dbReference type="NCBI Taxonomy" id="3059160"/>
    <lineage>
        <taxon>Eukaryota</taxon>
        <taxon>Fungi</taxon>
        <taxon>Dikarya</taxon>
        <taxon>Basidiomycota</taxon>
        <taxon>Agaricomycotina</taxon>
        <taxon>Agaricomycetes</taxon>
        <taxon>Polyporales</taxon>
        <taxon>Cerrenaceae</taxon>
        <taxon>Somion</taxon>
    </lineage>
</organism>
<keyword evidence="5" id="KW-0812">Transmembrane</keyword>
<feature type="transmembrane region" description="Helical" evidence="5">
    <location>
        <begin position="272"/>
        <end position="294"/>
    </location>
</feature>
<keyword evidence="7" id="KW-1185">Reference proteome</keyword>
<name>A0ABP1DWU1_9APHY</name>
<evidence type="ECO:0000256" key="3">
    <source>
        <dbReference type="ARBA" id="ARBA00023004"/>
    </source>
</evidence>
<keyword evidence="1" id="KW-0349">Heme</keyword>
<dbReference type="PANTHER" id="PTHR10720">
    <property type="entry name" value="HEME OXYGENASE"/>
    <property type="match status" value="1"/>
</dbReference>
<keyword evidence="3" id="KW-0408">Iron</keyword>
<dbReference type="InterPro" id="IPR002051">
    <property type="entry name" value="Haem_Oase"/>
</dbReference>
<dbReference type="PRINTS" id="PR00088">
    <property type="entry name" value="HAEMOXYGNASE"/>
</dbReference>
<dbReference type="EMBL" id="OZ037950">
    <property type="protein sequence ID" value="CAL1712265.1"/>
    <property type="molecule type" value="Genomic_DNA"/>
</dbReference>
<sequence>MASILDLSEPIAVLLRKGTADAHEKAEHSEGAAWLTRGELDREEYVRFLMMLYHVYDTFERGLDRHASHSVLQPTYNPNLLARTSNLSADIAHLLQTPEPSWKSHPTLADSSDPSPLLAHAYVRYLGDLSGGQFIRRRLAKVYELEDGAGLTFYEFKQLGGSGSSTMGDMKKIKEWYRDGMNAGVGDDQDLKARILEEANIAFELNSGLFTILRAPSNPSIMITSPAAPPLGEPLTPVESESPTPSSSPSSPLGEAPKVVFEVKEPEGSYRISAVIALIVALSLAHFLLVLGGFTGSNGAGKLEAFQHWLRTTFSSSG</sequence>
<evidence type="ECO:0000256" key="5">
    <source>
        <dbReference type="SAM" id="Phobius"/>
    </source>
</evidence>
<dbReference type="CDD" id="cd19165">
    <property type="entry name" value="HemeO"/>
    <property type="match status" value="1"/>
</dbReference>
<reference evidence="7" key="1">
    <citation type="submission" date="2024-04" db="EMBL/GenBank/DDBJ databases">
        <authorList>
            <person name="Shaw F."/>
            <person name="Minotto A."/>
        </authorList>
    </citation>
    <scope>NUCLEOTIDE SEQUENCE [LARGE SCALE GENOMIC DNA]</scope>
</reference>
<feature type="region of interest" description="Disordered" evidence="4">
    <location>
        <begin position="224"/>
        <end position="255"/>
    </location>
</feature>
<evidence type="ECO:0008006" key="8">
    <source>
        <dbReference type="Google" id="ProtNLM"/>
    </source>
</evidence>
<keyword evidence="5" id="KW-0472">Membrane</keyword>
<dbReference type="Pfam" id="PF01126">
    <property type="entry name" value="Heme_oxygenase"/>
    <property type="match status" value="1"/>
</dbReference>
<feature type="compositionally biased region" description="Low complexity" evidence="4">
    <location>
        <begin position="234"/>
        <end position="253"/>
    </location>
</feature>
<dbReference type="PANTHER" id="PTHR10720:SF0">
    <property type="entry name" value="HEME OXYGENASE"/>
    <property type="match status" value="1"/>
</dbReference>
<keyword evidence="2" id="KW-0479">Metal-binding</keyword>
<evidence type="ECO:0000256" key="1">
    <source>
        <dbReference type="ARBA" id="ARBA00022617"/>
    </source>
</evidence>
<evidence type="ECO:0000313" key="7">
    <source>
        <dbReference type="Proteomes" id="UP001497453"/>
    </source>
</evidence>
<evidence type="ECO:0000313" key="6">
    <source>
        <dbReference type="EMBL" id="CAL1712265.1"/>
    </source>
</evidence>
<protein>
    <recommendedName>
        <fullName evidence="8">Heme oxygenase</fullName>
    </recommendedName>
</protein>
<dbReference type="Proteomes" id="UP001497453">
    <property type="component" value="Chromosome 7"/>
</dbReference>
<dbReference type="Gene3D" id="1.20.910.10">
    <property type="entry name" value="Heme oxygenase-like"/>
    <property type="match status" value="1"/>
</dbReference>
<proteinExistence type="predicted"/>